<feature type="compositionally biased region" description="Basic and acidic residues" evidence="1">
    <location>
        <begin position="22"/>
        <end position="32"/>
    </location>
</feature>
<evidence type="ECO:0000313" key="2">
    <source>
        <dbReference type="EMBL" id="CAH2046738.1"/>
    </source>
</evidence>
<evidence type="ECO:0000313" key="3">
    <source>
        <dbReference type="Proteomes" id="UP000837857"/>
    </source>
</evidence>
<sequence>MKRGVVSCKLYLPHTVRRQRASDKRLYNRRLDSGGGRVGLVGSSERSPGRGRARGAWNVDAAQRPVRVNVPTWSGRALALAEGVMEARGCEGEATPLLLALPSDSIRLGTV</sequence>
<name>A0ABN8I1R8_9NEOP</name>
<dbReference type="Proteomes" id="UP000837857">
    <property type="component" value="Chromosome 17"/>
</dbReference>
<proteinExistence type="predicted"/>
<accession>A0ABN8I1R8</accession>
<protein>
    <submittedName>
        <fullName evidence="2">Uncharacterized protein</fullName>
    </submittedName>
</protein>
<dbReference type="EMBL" id="OW152829">
    <property type="protein sequence ID" value="CAH2046738.1"/>
    <property type="molecule type" value="Genomic_DNA"/>
</dbReference>
<organism evidence="2 3">
    <name type="scientific">Iphiclides podalirius</name>
    <name type="common">scarce swallowtail</name>
    <dbReference type="NCBI Taxonomy" id="110791"/>
    <lineage>
        <taxon>Eukaryota</taxon>
        <taxon>Metazoa</taxon>
        <taxon>Ecdysozoa</taxon>
        <taxon>Arthropoda</taxon>
        <taxon>Hexapoda</taxon>
        <taxon>Insecta</taxon>
        <taxon>Pterygota</taxon>
        <taxon>Neoptera</taxon>
        <taxon>Endopterygota</taxon>
        <taxon>Lepidoptera</taxon>
        <taxon>Glossata</taxon>
        <taxon>Ditrysia</taxon>
        <taxon>Papilionoidea</taxon>
        <taxon>Papilionidae</taxon>
        <taxon>Papilioninae</taxon>
        <taxon>Iphiclides</taxon>
    </lineage>
</organism>
<keyword evidence="3" id="KW-1185">Reference proteome</keyword>
<feature type="non-terminal residue" evidence="2">
    <location>
        <position position="111"/>
    </location>
</feature>
<feature type="region of interest" description="Disordered" evidence="1">
    <location>
        <begin position="22"/>
        <end position="54"/>
    </location>
</feature>
<reference evidence="2" key="1">
    <citation type="submission" date="2022-03" db="EMBL/GenBank/DDBJ databases">
        <authorList>
            <person name="Martin H S."/>
        </authorList>
    </citation>
    <scope>NUCLEOTIDE SEQUENCE</scope>
</reference>
<evidence type="ECO:0000256" key="1">
    <source>
        <dbReference type="SAM" id="MobiDB-lite"/>
    </source>
</evidence>
<gene>
    <name evidence="2" type="ORF">IPOD504_LOCUS5465</name>
</gene>